<protein>
    <submittedName>
        <fullName evidence="1">Uncharacterized protein</fullName>
    </submittedName>
</protein>
<organism evidence="1 2">
    <name type="scientific">Ktedonosporobacter rubrisoli</name>
    <dbReference type="NCBI Taxonomy" id="2509675"/>
    <lineage>
        <taxon>Bacteria</taxon>
        <taxon>Bacillati</taxon>
        <taxon>Chloroflexota</taxon>
        <taxon>Ktedonobacteria</taxon>
        <taxon>Ktedonobacterales</taxon>
        <taxon>Ktedonosporobacteraceae</taxon>
        <taxon>Ktedonosporobacter</taxon>
    </lineage>
</organism>
<dbReference type="Proteomes" id="UP000290365">
    <property type="component" value="Chromosome"/>
</dbReference>
<name>A0A4P6JS10_KTERU</name>
<dbReference type="KEGG" id="kbs:EPA93_19125"/>
<sequence length="142" mass="16337">MLKVNERTVEAVAALLYNNIYDLASQKEGAWCVEERRDDRNYLAFAKSLLYIVRAIPDAPDLTIIERAIARTNHHWMSVPGWTTIVIDQEYAYLPDEAAKFLPELRQFILDPYANSLILLFEGAFLKLDEDSDEATKNQTEL</sequence>
<accession>A0A4P6JS10</accession>
<gene>
    <name evidence="1" type="ORF">EPA93_19125</name>
</gene>
<evidence type="ECO:0000313" key="2">
    <source>
        <dbReference type="Proteomes" id="UP000290365"/>
    </source>
</evidence>
<dbReference type="RefSeq" id="WP_129889045.1">
    <property type="nucleotide sequence ID" value="NZ_CP035758.1"/>
</dbReference>
<evidence type="ECO:0000313" key="1">
    <source>
        <dbReference type="EMBL" id="QBD77992.1"/>
    </source>
</evidence>
<proteinExistence type="predicted"/>
<dbReference type="EMBL" id="CP035758">
    <property type="protein sequence ID" value="QBD77992.1"/>
    <property type="molecule type" value="Genomic_DNA"/>
</dbReference>
<keyword evidence="2" id="KW-1185">Reference proteome</keyword>
<dbReference type="AlphaFoldDB" id="A0A4P6JS10"/>
<reference evidence="1 2" key="1">
    <citation type="submission" date="2019-01" db="EMBL/GenBank/DDBJ databases">
        <title>Ktedonosporobacter rubrisoli SCAWS-G2.</title>
        <authorList>
            <person name="Huang Y."/>
            <person name="Yan B."/>
        </authorList>
    </citation>
    <scope>NUCLEOTIDE SEQUENCE [LARGE SCALE GENOMIC DNA]</scope>
    <source>
        <strain evidence="1 2">SCAWS-G2</strain>
    </source>
</reference>